<accession>A0A415E0Q3</accession>
<dbReference type="InterPro" id="IPR006230">
    <property type="entry name" value="MutL"/>
</dbReference>
<dbReference type="OrthoDB" id="9769453at2"/>
<dbReference type="AlphaFoldDB" id="A0A415E0Q3"/>
<organism evidence="1 2">
    <name type="scientific">Emergencia timonensis</name>
    <dbReference type="NCBI Taxonomy" id="1776384"/>
    <lineage>
        <taxon>Bacteria</taxon>
        <taxon>Bacillati</taxon>
        <taxon>Bacillota</taxon>
        <taxon>Clostridia</taxon>
        <taxon>Peptostreptococcales</taxon>
        <taxon>Anaerovoracaceae</taxon>
        <taxon>Emergencia</taxon>
    </lineage>
</organism>
<dbReference type="EMBL" id="QRMS01000003">
    <property type="protein sequence ID" value="RHJ87212.1"/>
    <property type="molecule type" value="Genomic_DNA"/>
</dbReference>
<dbReference type="STRING" id="1776384.GCA_900086585_00679"/>
<dbReference type="Pfam" id="PF13941">
    <property type="entry name" value="MutL"/>
    <property type="match status" value="1"/>
</dbReference>
<keyword evidence="2" id="KW-1185">Reference proteome</keyword>
<comment type="caution">
    <text evidence="1">The sequence shown here is derived from an EMBL/GenBank/DDBJ whole genome shotgun (WGS) entry which is preliminary data.</text>
</comment>
<dbReference type="Proteomes" id="UP000284841">
    <property type="component" value="Unassembled WGS sequence"/>
</dbReference>
<protein>
    <recommendedName>
        <fullName evidence="3">MutL protein</fullName>
    </recommendedName>
</protein>
<evidence type="ECO:0000313" key="1">
    <source>
        <dbReference type="EMBL" id="RHJ87212.1"/>
    </source>
</evidence>
<evidence type="ECO:0000313" key="2">
    <source>
        <dbReference type="Proteomes" id="UP000284841"/>
    </source>
</evidence>
<name>A0A415E0Q3_9FIRM</name>
<gene>
    <name evidence="1" type="ORF">DW099_10955</name>
</gene>
<dbReference type="NCBIfam" id="TIGR01319">
    <property type="entry name" value="glmL_fam"/>
    <property type="match status" value="1"/>
</dbReference>
<reference evidence="1 2" key="1">
    <citation type="submission" date="2018-08" db="EMBL/GenBank/DDBJ databases">
        <title>A genome reference for cultivated species of the human gut microbiota.</title>
        <authorList>
            <person name="Zou Y."/>
            <person name="Xue W."/>
            <person name="Luo G."/>
        </authorList>
    </citation>
    <scope>NUCLEOTIDE SEQUENCE [LARGE SCALE GENOMIC DNA]</scope>
    <source>
        <strain evidence="1 2">AM07-24</strain>
    </source>
</reference>
<sequence length="478" mass="51483">MWRKTLRYAILLDFGSTYTKIVCVDLSEKRVVLTDKFPSTVHTDAGISLQQCFEAAKCVIGDDDFGSALKLSTSSAAGGLRIAVSGLTKSLSIEAGRNASFGAGGKIVYTASGLISEKDLQGIEGSQAEILLLCGGYEGGNSKAVLHNAEVLADSSLNIPIIYAGNSRVAKDVRMLFAGRGRECFMAENIIPDVGVLNIEPTVAIMRDLFMNRITNMKGVGKVKKLLDGPIIPTPAAVLAAGQLLCDGTAEESGIGPYMMADIGGATTDIYSFIENRSYEGAKQVGSPEPFAKRTVEGDMGMRESSVCLVKEVGEENFAEKCCITKEHLRDAIENRITDRKYIAEIETEKEIDLQIACSAVEISARRHAGYAVKEFHDGCRLVQHGKNLTEIKTVIGTGGILVNNLQAAPRILQNVRARPSKAETVLLPSDVKTFVDEDYVFFAAGLLSDYDQEAALAIMKNSIGTGEKNGYQNQQTI</sequence>
<evidence type="ECO:0008006" key="3">
    <source>
        <dbReference type="Google" id="ProtNLM"/>
    </source>
</evidence>
<dbReference type="PIRSF" id="PIRSF004729">
    <property type="entry name" value="MutL"/>
    <property type="match status" value="1"/>
</dbReference>
<proteinExistence type="predicted"/>